<evidence type="ECO:0008006" key="3">
    <source>
        <dbReference type="Google" id="ProtNLM"/>
    </source>
</evidence>
<reference evidence="2" key="1">
    <citation type="journal article" date="2019" name="Int. J. Syst. Evol. Microbiol.">
        <title>The Global Catalogue of Microorganisms (GCM) 10K type strain sequencing project: providing services to taxonomists for standard genome sequencing and annotation.</title>
        <authorList>
            <consortium name="The Broad Institute Genomics Platform"/>
            <consortium name="The Broad Institute Genome Sequencing Center for Infectious Disease"/>
            <person name="Wu L."/>
            <person name="Ma J."/>
        </authorList>
    </citation>
    <scope>NUCLEOTIDE SEQUENCE [LARGE SCALE GENOMIC DNA]</scope>
    <source>
        <strain evidence="2">KCTC 42730</strain>
    </source>
</reference>
<organism evidence="1 2">
    <name type="scientific">Pseudoalteromonas fenneropenaei</name>
    <dbReference type="NCBI Taxonomy" id="1737459"/>
    <lineage>
        <taxon>Bacteria</taxon>
        <taxon>Pseudomonadati</taxon>
        <taxon>Pseudomonadota</taxon>
        <taxon>Gammaproteobacteria</taxon>
        <taxon>Alteromonadales</taxon>
        <taxon>Pseudoalteromonadaceae</taxon>
        <taxon>Pseudoalteromonas</taxon>
    </lineage>
</organism>
<comment type="caution">
    <text evidence="1">The sequence shown here is derived from an EMBL/GenBank/DDBJ whole genome shotgun (WGS) entry which is preliminary data.</text>
</comment>
<keyword evidence="2" id="KW-1185">Reference proteome</keyword>
<evidence type="ECO:0000313" key="1">
    <source>
        <dbReference type="EMBL" id="MFC3031660.1"/>
    </source>
</evidence>
<proteinExistence type="predicted"/>
<name>A0ABV7CGD5_9GAMM</name>
<dbReference type="Proteomes" id="UP001595453">
    <property type="component" value="Unassembled WGS sequence"/>
</dbReference>
<protein>
    <recommendedName>
        <fullName evidence="3">KfrA N-terminal DNA-binding domain-containing protein</fullName>
    </recommendedName>
</protein>
<dbReference type="RefSeq" id="WP_377121122.1">
    <property type="nucleotide sequence ID" value="NZ_JBHRSD010000007.1"/>
</dbReference>
<evidence type="ECO:0000313" key="2">
    <source>
        <dbReference type="Proteomes" id="UP001595453"/>
    </source>
</evidence>
<accession>A0ABV7CGD5</accession>
<sequence length="89" mass="9264">MDPVVLDAIQSLLAEGKTPTVALTKARLKAPVAMPTLIAGVSAYKNDPEGVAKLGKPTIQAATAAQTQTQLDRIEAKLDQLLALLSKGN</sequence>
<dbReference type="EMBL" id="JBHRSD010000007">
    <property type="protein sequence ID" value="MFC3031660.1"/>
    <property type="molecule type" value="Genomic_DNA"/>
</dbReference>
<gene>
    <name evidence="1" type="ORF">ACFOEE_03895</name>
</gene>